<evidence type="ECO:0000313" key="7">
    <source>
        <dbReference type="Proteomes" id="UP001602370"/>
    </source>
</evidence>
<comment type="caution">
    <text evidence="6">The sequence shown here is derived from an EMBL/GenBank/DDBJ whole genome shotgun (WGS) entry which is preliminary data.</text>
</comment>
<evidence type="ECO:0000256" key="1">
    <source>
        <dbReference type="ARBA" id="ARBA00007806"/>
    </source>
</evidence>
<dbReference type="InterPro" id="IPR008979">
    <property type="entry name" value="Galactose-bd-like_sf"/>
</dbReference>
<evidence type="ECO:0000256" key="3">
    <source>
        <dbReference type="SAM" id="MobiDB-lite"/>
    </source>
</evidence>
<dbReference type="InterPro" id="IPR011013">
    <property type="entry name" value="Gal_mutarotase_sf_dom"/>
</dbReference>
<evidence type="ECO:0000313" key="6">
    <source>
        <dbReference type="EMBL" id="MFF5921426.1"/>
    </source>
</evidence>
<dbReference type="InterPro" id="IPR013783">
    <property type="entry name" value="Ig-like_fold"/>
</dbReference>
<dbReference type="InterPro" id="IPR048395">
    <property type="entry name" value="Glyco_hydro_31_C"/>
</dbReference>
<dbReference type="SUPFAM" id="SSF74650">
    <property type="entry name" value="Galactose mutarotase-like"/>
    <property type="match status" value="1"/>
</dbReference>
<accession>A0ABW6XVR9</accession>
<evidence type="ECO:0000256" key="2">
    <source>
        <dbReference type="RuleBase" id="RU361185"/>
    </source>
</evidence>
<dbReference type="Gene3D" id="3.20.20.80">
    <property type="entry name" value="Glycosidases"/>
    <property type="match status" value="1"/>
</dbReference>
<dbReference type="InterPro" id="IPR017853">
    <property type="entry name" value="GH"/>
</dbReference>
<dbReference type="Pfam" id="PF01055">
    <property type="entry name" value="Glyco_hydro_31_2nd"/>
    <property type="match status" value="1"/>
</dbReference>
<sequence length="1031" mass="109911">MQSSSRMKVALAGAVLGLLTALAGPGTTASALPTDSAAKADTTAQEPDTTVGDLTGFAAAGPVYRLTAGQAQARVSFVTADTFRIELAPDGTFTDPTGSDITLPQGPPPATRWRDLGDRYELSSAAVTLRAYKSPLRFAALRADGTPLWSESRGLSWTADRTTQTLARGATEQFYGAGMQNGRGNTSHRDKTVEVGVDYNWNDGGHPNSVPFYLSSAGYGVYRNTYAPNTYAFTEPVTTSAEERRFDAYYFAGTGGDAAKDVIGQYTRLTGKPFMPPVYGLEIGDADCYLHNANRGERRTLDALKVADGYVENDMPNGWMLVNDGYGCGYENLAEASAGLGERGMKLGLWTEDGIDKLEEQVKAGQRVAKLDVAWVGEGYKFALDGCKDAHAGIEAHSDARGFTWAPESWSGAQRCGVQWSGDQSGTWEYIRWQIPTYAGASMSGLAYTTGDVDGIFGGSAKTYTRDLQWKTFLPVTMTMDGWAANDKQPFRYGEPYTGINRASLKLHEALLPYIYSHAHQATKTGVGLARPLALEYPDDPRAATEAAKYEFLSGEDFLVAPVYQDAVERDGIYLPKGTWIDYWSGRTYEGPVTVDDYSAPLDTLPLFVRAGATVPMWPGDIRSYTDRAPGDPIAWDVYPKGDSSFELYEDDGVTREHRTGRYATQRAEVRAPQRGAGDVTVRIGASKGTYTGKANARPYAFTVHTGDAPGAVRLDGRTLPALTSRAAFDAASQGWWYDRDERGGVVRVKTAALSTARDFELRLSDTSAVGGAVPGASATLAVPTAQELGAGAPGTVAVDVTAGTRDATDVRVSLAAPAGWQVTPAAPIGRVPAGTTRRVEVTVTPAPDAKPGEATLTATARHRAAGTDRTATQRFAVGVMPPPPTGDAWASDLVWLRSTNGWGPPERDRSNGESGATDGRTLTLAGTTYEKGIGAHADSDIEVYLGGRCTTFTADVGIDDEINGYGEVAFSVEADGKVLWTSPRVTGASATLPVNVDVTGARHVRLKITDTNGSKSGDHGDWAAARFGCG</sequence>
<dbReference type="InterPro" id="IPR038637">
    <property type="entry name" value="NPCBM_sf"/>
</dbReference>
<dbReference type="SUPFAM" id="SSF51445">
    <property type="entry name" value="(Trans)glycosidases"/>
    <property type="match status" value="1"/>
</dbReference>
<dbReference type="PANTHER" id="PTHR43863">
    <property type="entry name" value="HYDROLASE, PUTATIVE (AFU_ORTHOLOGUE AFUA_1G03140)-RELATED"/>
    <property type="match status" value="1"/>
</dbReference>
<dbReference type="RefSeq" id="WP_030315952.1">
    <property type="nucleotide sequence ID" value="NZ_JBIBDZ010000007.1"/>
</dbReference>
<dbReference type="EMBL" id="JBIBDZ010000007">
    <property type="protein sequence ID" value="MFF5921426.1"/>
    <property type="molecule type" value="Genomic_DNA"/>
</dbReference>
<dbReference type="Gene3D" id="2.60.40.1180">
    <property type="entry name" value="Golgi alpha-mannosidase II"/>
    <property type="match status" value="2"/>
</dbReference>
<dbReference type="SMART" id="SM00776">
    <property type="entry name" value="NPCBM"/>
    <property type="match status" value="1"/>
</dbReference>
<protein>
    <submittedName>
        <fullName evidence="6">NPCBM/NEW2 domain-containing protein</fullName>
    </submittedName>
</protein>
<gene>
    <name evidence="6" type="ORF">ACFY8C_24235</name>
</gene>
<keyword evidence="2" id="KW-0378">Hydrolase</keyword>
<keyword evidence="4" id="KW-0732">Signal</keyword>
<dbReference type="Pfam" id="PF08305">
    <property type="entry name" value="NPCBM"/>
    <property type="match status" value="1"/>
</dbReference>
<dbReference type="Pfam" id="PF17137">
    <property type="entry name" value="DUF5110"/>
    <property type="match status" value="1"/>
</dbReference>
<dbReference type="Gene3D" id="2.60.40.10">
    <property type="entry name" value="Immunoglobulins"/>
    <property type="match status" value="1"/>
</dbReference>
<evidence type="ECO:0000259" key="5">
    <source>
        <dbReference type="SMART" id="SM00776"/>
    </source>
</evidence>
<comment type="similarity">
    <text evidence="1 2">Belongs to the glycosyl hydrolase 31 family.</text>
</comment>
<dbReference type="Pfam" id="PF21365">
    <property type="entry name" value="Glyco_hydro_31_3rd"/>
    <property type="match status" value="1"/>
</dbReference>
<dbReference type="Proteomes" id="UP001602370">
    <property type="component" value="Unassembled WGS sequence"/>
</dbReference>
<dbReference type="InterPro" id="IPR013780">
    <property type="entry name" value="Glyco_hydro_b"/>
</dbReference>
<feature type="region of interest" description="Disordered" evidence="3">
    <location>
        <begin position="89"/>
        <end position="109"/>
    </location>
</feature>
<dbReference type="Gene3D" id="2.60.120.1060">
    <property type="entry name" value="NPCBM/NEW2 domain"/>
    <property type="match status" value="1"/>
</dbReference>
<keyword evidence="7" id="KW-1185">Reference proteome</keyword>
<organism evidence="6 7">
    <name type="scientific">Streptomyces flavochromogenes</name>
    <dbReference type="NCBI Taxonomy" id="68199"/>
    <lineage>
        <taxon>Bacteria</taxon>
        <taxon>Bacillati</taxon>
        <taxon>Actinomycetota</taxon>
        <taxon>Actinomycetes</taxon>
        <taxon>Kitasatosporales</taxon>
        <taxon>Streptomycetaceae</taxon>
        <taxon>Streptomyces</taxon>
    </lineage>
</organism>
<evidence type="ECO:0000256" key="4">
    <source>
        <dbReference type="SAM" id="SignalP"/>
    </source>
</evidence>
<proteinExistence type="inferred from homology"/>
<dbReference type="SUPFAM" id="SSF49785">
    <property type="entry name" value="Galactose-binding domain-like"/>
    <property type="match status" value="1"/>
</dbReference>
<dbReference type="PANTHER" id="PTHR43863:SF2">
    <property type="entry name" value="MALTASE-GLUCOAMYLASE"/>
    <property type="match status" value="1"/>
</dbReference>
<feature type="region of interest" description="Disordered" evidence="3">
    <location>
        <begin position="29"/>
        <end position="49"/>
    </location>
</feature>
<dbReference type="InterPro" id="IPR033403">
    <property type="entry name" value="DUF5110"/>
</dbReference>
<dbReference type="InterPro" id="IPR000322">
    <property type="entry name" value="Glyco_hydro_31_TIM"/>
</dbReference>
<feature type="signal peptide" evidence="4">
    <location>
        <begin position="1"/>
        <end position="23"/>
    </location>
</feature>
<dbReference type="InterPro" id="IPR018905">
    <property type="entry name" value="A-galactase_NEW3"/>
</dbReference>
<feature type="region of interest" description="Disordered" evidence="3">
    <location>
        <begin position="900"/>
        <end position="923"/>
    </location>
</feature>
<dbReference type="InterPro" id="IPR013222">
    <property type="entry name" value="Glyco_hyd_98_carb-bd"/>
</dbReference>
<dbReference type="InterPro" id="IPR051816">
    <property type="entry name" value="Glycosyl_Hydrolase_31"/>
</dbReference>
<name>A0ABW6XVR9_9ACTN</name>
<reference evidence="6 7" key="1">
    <citation type="submission" date="2024-10" db="EMBL/GenBank/DDBJ databases">
        <title>The Natural Products Discovery Center: Release of the First 8490 Sequenced Strains for Exploring Actinobacteria Biosynthetic Diversity.</title>
        <authorList>
            <person name="Kalkreuter E."/>
            <person name="Kautsar S.A."/>
            <person name="Yang D."/>
            <person name="Bader C.D."/>
            <person name="Teijaro C.N."/>
            <person name="Fluegel L."/>
            <person name="Davis C.M."/>
            <person name="Simpson J.R."/>
            <person name="Lauterbach L."/>
            <person name="Steele A.D."/>
            <person name="Gui C."/>
            <person name="Meng S."/>
            <person name="Li G."/>
            <person name="Viehrig K."/>
            <person name="Ye F."/>
            <person name="Su P."/>
            <person name="Kiefer A.F."/>
            <person name="Nichols A."/>
            <person name="Cepeda A.J."/>
            <person name="Yan W."/>
            <person name="Fan B."/>
            <person name="Jiang Y."/>
            <person name="Adhikari A."/>
            <person name="Zheng C.-J."/>
            <person name="Schuster L."/>
            <person name="Cowan T.M."/>
            <person name="Smanski M.J."/>
            <person name="Chevrette M.G."/>
            <person name="De Carvalho L.P.S."/>
            <person name="Shen B."/>
        </authorList>
    </citation>
    <scope>NUCLEOTIDE SEQUENCE [LARGE SCALE GENOMIC DNA]</scope>
    <source>
        <strain evidence="6 7">NPDC012605</strain>
    </source>
</reference>
<keyword evidence="2" id="KW-0326">Glycosidase</keyword>
<dbReference type="CDD" id="cd14752">
    <property type="entry name" value="GH31_N"/>
    <property type="match status" value="1"/>
</dbReference>
<feature type="chain" id="PRO_5046677056" evidence="4">
    <location>
        <begin position="24"/>
        <end position="1031"/>
    </location>
</feature>
<dbReference type="Pfam" id="PF10633">
    <property type="entry name" value="NPCBM_assoc"/>
    <property type="match status" value="1"/>
</dbReference>
<dbReference type="SUPFAM" id="SSF51011">
    <property type="entry name" value="Glycosyl hydrolase domain"/>
    <property type="match status" value="1"/>
</dbReference>
<dbReference type="Gene3D" id="2.60.40.1760">
    <property type="entry name" value="glycosyl hydrolase (family 31)"/>
    <property type="match status" value="1"/>
</dbReference>
<feature type="domain" description="Glycosyl hydrolase family 98 putative carbohydrate-binding module" evidence="5">
    <location>
        <begin position="885"/>
        <end position="1030"/>
    </location>
</feature>